<keyword evidence="13" id="KW-1185">Reference proteome</keyword>
<dbReference type="InterPro" id="IPR003439">
    <property type="entry name" value="ABC_transporter-like_ATP-bd"/>
</dbReference>
<evidence type="ECO:0000256" key="3">
    <source>
        <dbReference type="ARBA" id="ARBA00022692"/>
    </source>
</evidence>
<dbReference type="PANTHER" id="PTHR43394">
    <property type="entry name" value="ATP-DEPENDENT PERMEASE MDL1, MITOCHONDRIAL"/>
    <property type="match status" value="1"/>
</dbReference>
<dbReference type="SUPFAM" id="SSF52540">
    <property type="entry name" value="P-loop containing nucleoside triphosphate hydrolases"/>
    <property type="match status" value="2"/>
</dbReference>
<dbReference type="InterPro" id="IPR027417">
    <property type="entry name" value="P-loop_NTPase"/>
</dbReference>
<comment type="subcellular location">
    <subcellularLocation>
        <location evidence="1">Membrane</location>
        <topology evidence="1">Multi-pass membrane protein</topology>
    </subcellularLocation>
</comment>
<feature type="transmembrane region" description="Helical" evidence="9">
    <location>
        <begin position="911"/>
        <end position="934"/>
    </location>
</feature>
<evidence type="ECO:0000256" key="5">
    <source>
        <dbReference type="ARBA" id="ARBA00022840"/>
    </source>
</evidence>
<evidence type="ECO:0000313" key="13">
    <source>
        <dbReference type="Proteomes" id="UP000319257"/>
    </source>
</evidence>
<dbReference type="Proteomes" id="UP000319257">
    <property type="component" value="Unassembled WGS sequence"/>
</dbReference>
<comment type="caution">
    <text evidence="12">The sequence shown here is derived from an EMBL/GenBank/DDBJ whole genome shotgun (WGS) entry which is preliminary data.</text>
</comment>
<feature type="compositionally biased region" description="Polar residues" evidence="8">
    <location>
        <begin position="1"/>
        <end position="17"/>
    </location>
</feature>
<feature type="domain" description="ABC transmembrane type-1" evidence="11">
    <location>
        <begin position="73"/>
        <end position="365"/>
    </location>
</feature>
<dbReference type="SMART" id="SM00382">
    <property type="entry name" value="AAA"/>
    <property type="match status" value="2"/>
</dbReference>
<keyword evidence="2" id="KW-0813">Transport</keyword>
<dbReference type="STRING" id="1093900.A0A507B660"/>
<feature type="transmembrane region" description="Helical" evidence="9">
    <location>
        <begin position="308"/>
        <end position="328"/>
    </location>
</feature>
<evidence type="ECO:0000256" key="6">
    <source>
        <dbReference type="ARBA" id="ARBA00022989"/>
    </source>
</evidence>
<dbReference type="PROSITE" id="PS50929">
    <property type="entry name" value="ABC_TM1F"/>
    <property type="match status" value="2"/>
</dbReference>
<dbReference type="SUPFAM" id="SSF90123">
    <property type="entry name" value="ABC transporter transmembrane region"/>
    <property type="match status" value="2"/>
</dbReference>
<dbReference type="InterPro" id="IPR003593">
    <property type="entry name" value="AAA+_ATPase"/>
</dbReference>
<dbReference type="PROSITE" id="PS00211">
    <property type="entry name" value="ABC_TRANSPORTER_1"/>
    <property type="match status" value="1"/>
</dbReference>
<keyword evidence="5" id="KW-0067">ATP-binding</keyword>
<keyword evidence="3 9" id="KW-0812">Transmembrane</keyword>
<evidence type="ECO:0000259" key="10">
    <source>
        <dbReference type="PROSITE" id="PS50893"/>
    </source>
</evidence>
<evidence type="ECO:0000256" key="4">
    <source>
        <dbReference type="ARBA" id="ARBA00022741"/>
    </source>
</evidence>
<dbReference type="RefSeq" id="XP_030997004.1">
    <property type="nucleotide sequence ID" value="XM_031138995.1"/>
</dbReference>
<dbReference type="Pfam" id="PF00005">
    <property type="entry name" value="ABC_tran"/>
    <property type="match status" value="2"/>
</dbReference>
<evidence type="ECO:0000256" key="1">
    <source>
        <dbReference type="ARBA" id="ARBA00004141"/>
    </source>
</evidence>
<keyword evidence="7 9" id="KW-0472">Membrane</keyword>
<gene>
    <name evidence="12" type="ORF">E0L32_004570</name>
</gene>
<protein>
    <submittedName>
        <fullName evidence="12">Uncharacterized protein</fullName>
    </submittedName>
</protein>
<dbReference type="GO" id="GO:0005743">
    <property type="term" value="C:mitochondrial inner membrane"/>
    <property type="evidence" value="ECO:0007669"/>
    <property type="project" value="TreeGrafter"/>
</dbReference>
<dbReference type="Gene3D" id="3.40.50.300">
    <property type="entry name" value="P-loop containing nucleotide triphosphate hydrolases"/>
    <property type="match status" value="2"/>
</dbReference>
<dbReference type="InterPro" id="IPR039421">
    <property type="entry name" value="Type_1_exporter"/>
</dbReference>
<dbReference type="CDD" id="cd18578">
    <property type="entry name" value="ABC_6TM_Pgp_ABCB1_D2_like"/>
    <property type="match status" value="1"/>
</dbReference>
<dbReference type="InterPro" id="IPR036640">
    <property type="entry name" value="ABC1_TM_sf"/>
</dbReference>
<feature type="transmembrane region" description="Helical" evidence="9">
    <location>
        <begin position="940"/>
        <end position="959"/>
    </location>
</feature>
<dbReference type="OrthoDB" id="6500128at2759"/>
<dbReference type="InterPro" id="IPR011527">
    <property type="entry name" value="ABC1_TM_dom"/>
</dbReference>
<feature type="transmembrane region" description="Helical" evidence="9">
    <location>
        <begin position="117"/>
        <end position="145"/>
    </location>
</feature>
<dbReference type="GeneID" id="41972017"/>
<dbReference type="EMBL" id="SKBQ01000022">
    <property type="protein sequence ID" value="TPX15293.1"/>
    <property type="molecule type" value="Genomic_DNA"/>
</dbReference>
<organism evidence="12 13">
    <name type="scientific">Thyridium curvatum</name>
    <dbReference type="NCBI Taxonomy" id="1093900"/>
    <lineage>
        <taxon>Eukaryota</taxon>
        <taxon>Fungi</taxon>
        <taxon>Dikarya</taxon>
        <taxon>Ascomycota</taxon>
        <taxon>Pezizomycotina</taxon>
        <taxon>Sordariomycetes</taxon>
        <taxon>Sordariomycetidae</taxon>
        <taxon>Thyridiales</taxon>
        <taxon>Thyridiaceae</taxon>
        <taxon>Thyridium</taxon>
    </lineage>
</organism>
<dbReference type="InParanoid" id="A0A507B660"/>
<feature type="transmembrane region" description="Helical" evidence="9">
    <location>
        <begin position="838"/>
        <end position="871"/>
    </location>
</feature>
<proteinExistence type="predicted"/>
<keyword evidence="4" id="KW-0547">Nucleotide-binding</keyword>
<dbReference type="Pfam" id="PF00664">
    <property type="entry name" value="ABC_membrane"/>
    <property type="match status" value="2"/>
</dbReference>
<dbReference type="FunFam" id="3.40.50.300:FF:000604">
    <property type="entry name" value="ABC transporter B family member 28"/>
    <property type="match status" value="2"/>
</dbReference>
<feature type="domain" description="ABC transporter" evidence="10">
    <location>
        <begin position="401"/>
        <end position="640"/>
    </location>
</feature>
<evidence type="ECO:0000259" key="11">
    <source>
        <dbReference type="PROSITE" id="PS50929"/>
    </source>
</evidence>
<feature type="compositionally biased region" description="Basic and acidic residues" evidence="8">
    <location>
        <begin position="18"/>
        <end position="33"/>
    </location>
</feature>
<dbReference type="GO" id="GO:0005524">
    <property type="term" value="F:ATP binding"/>
    <property type="evidence" value="ECO:0007669"/>
    <property type="project" value="UniProtKB-KW"/>
</dbReference>
<feature type="transmembrane region" description="Helical" evidence="9">
    <location>
        <begin position="69"/>
        <end position="97"/>
    </location>
</feature>
<feature type="transmembrane region" description="Helical" evidence="9">
    <location>
        <begin position="795"/>
        <end position="818"/>
    </location>
</feature>
<dbReference type="GO" id="GO:0016887">
    <property type="term" value="F:ATP hydrolysis activity"/>
    <property type="evidence" value="ECO:0007669"/>
    <property type="project" value="InterPro"/>
</dbReference>
<sequence length="1386" mass="150711">MDTTASTLHYQQTSTAEFKSDGQEKTGMDRIRPEGGFDQAVRAVQSGNRKSENESPWSSLFVFLEKQELCLLVTAIGISAVSAGGKTMYAVIIGKIFDIVAGFGSHSLDAATTLSRVSYWCMILTILGLARWLVNALFMSSWIILGESRARASRRAVFWALLDKDMSWYDTLPDGIASLTSGVQAQIRELQLATSQILGQLVNDTFLTLGTLALAFYSSWKLSLVMLATVPPSVIAISLITRGLQPAIQAYRQELSKASRHAATSITAIELVKVYNGVDNEVWQYIEAVRKASRFALRQAMRNSLQIGYVKAWLISLFVVGFWFAIYLANRGEIAPGQALTAFYAVLIAFQALENLGPQFSTVAKGVGAGRALAMLVGDSNIGRGRGQQKGHRLAGPPASVILHEVAFAYPSTPDKLVLKPSTLFFPHKETSFIVGRSGSGKSTIASLLVRFYEPTHGAILIDGMPLSTLENLWVRQNILLVQQTSTLFKDTFFQNVAVGSLDPDGTLPEQVREALEFALLQSTLMGLPNGLETQIGPGGVALSGGQRQRLALARARLRDPPILILDEITSGLDPTNASMLMDAIRIWRRGKTTIVITHDISQIREDEYVHVMEQGALVQGGHFGQLVEEDDGAIHELLRSATTSPRLSNSPSIHATQHGTTLEYQGDEHVEHSALSRFLIPHTDQSGNHQGLFRPMSIMAPRFSAAGPLVFEVRDIPKLPHTRPRSSMDILEESGWAVHGRRPQGGSRRQRAISMSVIAGVQQAPPTKASDAKSGSLIQVLASVWPMLDRFQRLSFIIGIILCLVVAGLTPAFSYVFAELLACFWTLGDKETAARPWAIDLAIIALADGATSFLAYLLMACVSQAWIAGLRIEAHKRILRQPKAWFDEPAHSSHRIVQFLDSRADELGKLVAIFLPIVLIAAGMAIASIVWALSISWKLSLVALATGPVVYLAARLAAYVSNKWESRCIAAGESTGSLFAEVFSNIRVVRALTLEEYFGKQFKTSCIDTFRAGVKRAIRTGLPYGLNQSMSDWLTALVFYYATVLLTSGDISIGGVQKVVNLLLFSIGNATVMLGDIPQIASAKSTAGEILNLARLPLGAGHEHSGRLRPQTLFPIRMNSLKFAYPSGPQSRVLHGVDLTVEAGETVAIVGPSGCGKSTLAAIILRLYELLGEEGSSDRHPFNARFPPLAPLSYGGCDARDIHTAFLRSGVGYVSQHPFIFPGTVRENILYGMRDDAPERRMDSEAVVHASRAAGIHETIVSLSEGYDTRIGEGGVGLSGGESQRVSIARALVRNPKLLVLDEPTSALDAVAADGIRDLIRHLIMGDSSGNGQRGMSVVVVTHSREMMQAVDRVVMLQNGQVVETGSYDQLVRHGHHFAEFIRRD</sequence>
<accession>A0A507B660</accession>
<dbReference type="PROSITE" id="PS50893">
    <property type="entry name" value="ABC_TRANSPORTER_2"/>
    <property type="match status" value="2"/>
</dbReference>
<evidence type="ECO:0000256" key="9">
    <source>
        <dbReference type="SAM" id="Phobius"/>
    </source>
</evidence>
<dbReference type="GO" id="GO:0090374">
    <property type="term" value="P:oligopeptide export from mitochondrion"/>
    <property type="evidence" value="ECO:0007669"/>
    <property type="project" value="TreeGrafter"/>
</dbReference>
<dbReference type="GO" id="GO:0015421">
    <property type="term" value="F:ABC-type oligopeptide transporter activity"/>
    <property type="evidence" value="ECO:0007669"/>
    <property type="project" value="TreeGrafter"/>
</dbReference>
<keyword evidence="6 9" id="KW-1133">Transmembrane helix</keyword>
<feature type="domain" description="ABC transporter" evidence="10">
    <location>
        <begin position="1117"/>
        <end position="1385"/>
    </location>
</feature>
<evidence type="ECO:0000256" key="7">
    <source>
        <dbReference type="ARBA" id="ARBA00023136"/>
    </source>
</evidence>
<dbReference type="InterPro" id="IPR017871">
    <property type="entry name" value="ABC_transporter-like_CS"/>
</dbReference>
<reference evidence="12 13" key="1">
    <citation type="submission" date="2019-06" db="EMBL/GenBank/DDBJ databases">
        <title>Draft genome sequence of the filamentous fungus Phialemoniopsis curvata isolated from diesel fuel.</title>
        <authorList>
            <person name="Varaljay V.A."/>
            <person name="Lyon W.J."/>
            <person name="Crouch A.L."/>
            <person name="Drake C.E."/>
            <person name="Hollomon J.M."/>
            <person name="Nadeau L.J."/>
            <person name="Nunn H.S."/>
            <person name="Stevenson B.S."/>
            <person name="Bojanowski C.L."/>
            <person name="Crookes-Goodson W.J."/>
        </authorList>
    </citation>
    <scope>NUCLEOTIDE SEQUENCE [LARGE SCALE GENOMIC DNA]</scope>
    <source>
        <strain evidence="12 13">D216</strain>
    </source>
</reference>
<evidence type="ECO:0000256" key="2">
    <source>
        <dbReference type="ARBA" id="ARBA00022448"/>
    </source>
</evidence>
<dbReference type="Gene3D" id="1.20.1560.10">
    <property type="entry name" value="ABC transporter type 1, transmembrane domain"/>
    <property type="match status" value="2"/>
</dbReference>
<name>A0A507B660_9PEZI</name>
<dbReference type="PANTHER" id="PTHR43394:SF15">
    <property type="entry name" value="ALPHA-FACTOR-TRANSPORTING ATPASE"/>
    <property type="match status" value="1"/>
</dbReference>
<evidence type="ECO:0000313" key="12">
    <source>
        <dbReference type="EMBL" id="TPX15293.1"/>
    </source>
</evidence>
<evidence type="ECO:0000256" key="8">
    <source>
        <dbReference type="SAM" id="MobiDB-lite"/>
    </source>
</evidence>
<feature type="domain" description="ABC transmembrane type-1" evidence="11">
    <location>
        <begin position="798"/>
        <end position="1083"/>
    </location>
</feature>
<dbReference type="CDD" id="cd18577">
    <property type="entry name" value="ABC_6TM_Pgp_ABCB1_D1_like"/>
    <property type="match status" value="1"/>
</dbReference>
<dbReference type="FunCoup" id="A0A507B660">
    <property type="interactions" value="726"/>
</dbReference>
<feature type="region of interest" description="Disordered" evidence="8">
    <location>
        <begin position="1"/>
        <end position="33"/>
    </location>
</feature>